<dbReference type="AlphaFoldDB" id="A0A927W7V3"/>
<dbReference type="CDD" id="cd01087">
    <property type="entry name" value="Prolidase"/>
    <property type="match status" value="1"/>
</dbReference>
<dbReference type="InterPro" id="IPR007865">
    <property type="entry name" value="Aminopep_P_N"/>
</dbReference>
<dbReference type="Gene3D" id="3.40.350.10">
    <property type="entry name" value="Creatinase/prolidase N-terminal domain"/>
    <property type="match status" value="1"/>
</dbReference>
<evidence type="ECO:0000256" key="2">
    <source>
        <dbReference type="ARBA" id="ARBA00001936"/>
    </source>
</evidence>
<sequence length="416" mass="47684">MNKIFFVTNRQKLGDVISQNSIAIFFAGQAPYKSADETYPFTPNRNFYYLTGIDEEKVIMVMININGKVSEMLFIQENDPVMAKWVGETISEDKAKEVSGIEDIKFLKDFESTIASYFDRFSIDNVYLDLERQEFNIPQTSSQNFAVDIMKRYPYVRVKNIYHDIALLRTIKREEEIELIKKAIDITYEGIKEIWSNAKPGMKEYEIEAYFNYILKKNGVKDFAFPTIAATGKNATILHYVDNNTKTEDGELMLLDLGAQYKYYNGDISRTFPINGKFSERQKEIYNIVLEANETVMKAVKPGVTTGELQDITKRVLAQGCKRIGLINEDSELNKYYYHGVAHPLGLDTHDVGPRNIELKPGMIITDEPGLYIEEEGIGVRIEDDILVTEDGYVNLSAHIIKSIEDIEMFMSKNNN</sequence>
<evidence type="ECO:0000256" key="6">
    <source>
        <dbReference type="ARBA" id="ARBA00022801"/>
    </source>
</evidence>
<keyword evidence="6" id="KW-0378">Hydrolase</keyword>
<accession>A0A927W7V3</accession>
<keyword evidence="9" id="KW-0645">Protease</keyword>
<dbReference type="InterPro" id="IPR052433">
    <property type="entry name" value="X-Pro_dipept-like"/>
</dbReference>
<proteinExistence type="inferred from homology"/>
<feature type="domain" description="Aminopeptidase P N-terminal" evidence="8">
    <location>
        <begin position="1"/>
        <end position="136"/>
    </location>
</feature>
<dbReference type="GO" id="GO:0005829">
    <property type="term" value="C:cytosol"/>
    <property type="evidence" value="ECO:0007669"/>
    <property type="project" value="TreeGrafter"/>
</dbReference>
<comment type="similarity">
    <text evidence="3">Belongs to the peptidase M24B family.</text>
</comment>
<evidence type="ECO:0000256" key="3">
    <source>
        <dbReference type="ARBA" id="ARBA00008766"/>
    </source>
</evidence>
<evidence type="ECO:0000259" key="8">
    <source>
        <dbReference type="SMART" id="SM01011"/>
    </source>
</evidence>
<dbReference type="SUPFAM" id="SSF53092">
    <property type="entry name" value="Creatinase/prolidase N-terminal domain"/>
    <property type="match status" value="1"/>
</dbReference>
<comment type="cofactor">
    <cofactor evidence="2">
        <name>Mn(2+)</name>
        <dbReference type="ChEBI" id="CHEBI:29035"/>
    </cofactor>
</comment>
<dbReference type="PANTHER" id="PTHR43226">
    <property type="entry name" value="XAA-PRO AMINOPEPTIDASE 3"/>
    <property type="match status" value="1"/>
</dbReference>
<dbReference type="PANTHER" id="PTHR43226:SF4">
    <property type="entry name" value="XAA-PRO AMINOPEPTIDASE 3"/>
    <property type="match status" value="1"/>
</dbReference>
<organism evidence="9 10">
    <name type="scientific">Clostridium sulfidigenes</name>
    <dbReference type="NCBI Taxonomy" id="318464"/>
    <lineage>
        <taxon>Bacteria</taxon>
        <taxon>Bacillati</taxon>
        <taxon>Bacillota</taxon>
        <taxon>Clostridia</taxon>
        <taxon>Eubacteriales</taxon>
        <taxon>Clostridiaceae</taxon>
        <taxon>Clostridium</taxon>
    </lineage>
</organism>
<dbReference type="EMBL" id="SVCM01000118">
    <property type="protein sequence ID" value="MBE6060546.1"/>
    <property type="molecule type" value="Genomic_DNA"/>
</dbReference>
<dbReference type="SUPFAM" id="SSF55920">
    <property type="entry name" value="Creatinase/aminopeptidase"/>
    <property type="match status" value="1"/>
</dbReference>
<dbReference type="GO" id="GO:0030145">
    <property type="term" value="F:manganese ion binding"/>
    <property type="evidence" value="ECO:0007669"/>
    <property type="project" value="InterPro"/>
</dbReference>
<evidence type="ECO:0000256" key="7">
    <source>
        <dbReference type="ARBA" id="ARBA00023211"/>
    </source>
</evidence>
<dbReference type="Gene3D" id="3.90.230.10">
    <property type="entry name" value="Creatinase/methionine aminopeptidase superfamily"/>
    <property type="match status" value="1"/>
</dbReference>
<name>A0A927W7V3_9CLOT</name>
<gene>
    <name evidence="9" type="ORF">E7215_10310</name>
</gene>
<evidence type="ECO:0000313" key="10">
    <source>
        <dbReference type="Proteomes" id="UP000768462"/>
    </source>
</evidence>
<dbReference type="InterPro" id="IPR029149">
    <property type="entry name" value="Creatin/AminoP/Spt16_N"/>
</dbReference>
<dbReference type="Pfam" id="PF05195">
    <property type="entry name" value="AMP_N"/>
    <property type="match status" value="1"/>
</dbReference>
<reference evidence="9" key="1">
    <citation type="submission" date="2019-04" db="EMBL/GenBank/DDBJ databases">
        <title>Evolution of Biomass-Degrading Anaerobic Consortia Revealed by Metagenomics.</title>
        <authorList>
            <person name="Peng X."/>
        </authorList>
    </citation>
    <scope>NUCLEOTIDE SEQUENCE</scope>
    <source>
        <strain evidence="9">SIG254</strain>
    </source>
</reference>
<keyword evidence="9" id="KW-0031">Aminopeptidase</keyword>
<dbReference type="InterPro" id="IPR036005">
    <property type="entry name" value="Creatinase/aminopeptidase-like"/>
</dbReference>
<comment type="catalytic activity">
    <reaction evidence="1">
        <text>Release of any N-terminal amino acid, including proline, that is linked to proline, even from a dipeptide or tripeptide.</text>
        <dbReference type="EC" id="3.4.11.9"/>
    </reaction>
</comment>
<comment type="caution">
    <text evidence="9">The sequence shown here is derived from an EMBL/GenBank/DDBJ whole genome shotgun (WGS) entry which is preliminary data.</text>
</comment>
<keyword evidence="5" id="KW-0479">Metal-binding</keyword>
<evidence type="ECO:0000256" key="1">
    <source>
        <dbReference type="ARBA" id="ARBA00001424"/>
    </source>
</evidence>
<evidence type="ECO:0000313" key="9">
    <source>
        <dbReference type="EMBL" id="MBE6060546.1"/>
    </source>
</evidence>
<evidence type="ECO:0000256" key="4">
    <source>
        <dbReference type="ARBA" id="ARBA00012574"/>
    </source>
</evidence>
<dbReference type="GO" id="GO:0006508">
    <property type="term" value="P:proteolysis"/>
    <property type="evidence" value="ECO:0007669"/>
    <property type="project" value="TreeGrafter"/>
</dbReference>
<evidence type="ECO:0000256" key="5">
    <source>
        <dbReference type="ARBA" id="ARBA00022723"/>
    </source>
</evidence>
<dbReference type="InterPro" id="IPR000994">
    <property type="entry name" value="Pept_M24"/>
</dbReference>
<dbReference type="EC" id="3.4.11.9" evidence="4"/>
<protein>
    <recommendedName>
        <fullName evidence="4">Xaa-Pro aminopeptidase</fullName>
        <ecNumber evidence="4">3.4.11.9</ecNumber>
    </recommendedName>
</protein>
<dbReference type="Proteomes" id="UP000768462">
    <property type="component" value="Unassembled WGS sequence"/>
</dbReference>
<keyword evidence="7" id="KW-0464">Manganese</keyword>
<dbReference type="Pfam" id="PF00557">
    <property type="entry name" value="Peptidase_M24"/>
    <property type="match status" value="1"/>
</dbReference>
<dbReference type="SMART" id="SM01011">
    <property type="entry name" value="AMP_N"/>
    <property type="match status" value="1"/>
</dbReference>
<dbReference type="GO" id="GO:0070006">
    <property type="term" value="F:metalloaminopeptidase activity"/>
    <property type="evidence" value="ECO:0007669"/>
    <property type="project" value="InterPro"/>
</dbReference>